<keyword evidence="5" id="KW-0804">Transcription</keyword>
<feature type="modified residue" description="4-aspartylphosphate" evidence="6">
    <location>
        <position position="88"/>
    </location>
</feature>
<keyword evidence="4 7" id="KW-0238">DNA-binding</keyword>
<dbReference type="KEGG" id="acm:AciX9_4154"/>
<dbReference type="InterPro" id="IPR001789">
    <property type="entry name" value="Sig_transdc_resp-reg_receiver"/>
</dbReference>
<evidence type="ECO:0000256" key="7">
    <source>
        <dbReference type="PROSITE-ProRule" id="PRU01091"/>
    </source>
</evidence>
<evidence type="ECO:0000313" key="10">
    <source>
        <dbReference type="EMBL" id="ADW70934.1"/>
    </source>
</evidence>
<feature type="DNA-binding region" description="OmpR/PhoB-type" evidence="7">
    <location>
        <begin position="163"/>
        <end position="261"/>
    </location>
</feature>
<evidence type="ECO:0000256" key="2">
    <source>
        <dbReference type="ARBA" id="ARBA00023012"/>
    </source>
</evidence>
<dbReference type="RefSeq" id="WP_013572846.1">
    <property type="nucleotide sequence ID" value="NC_015057.1"/>
</dbReference>
<dbReference type="GO" id="GO:0006355">
    <property type="term" value="P:regulation of DNA-templated transcription"/>
    <property type="evidence" value="ECO:0007669"/>
    <property type="project" value="InterPro"/>
</dbReference>
<feature type="domain" description="OmpR/PhoB-type" evidence="9">
    <location>
        <begin position="163"/>
        <end position="261"/>
    </location>
</feature>
<dbReference type="FunFam" id="1.10.10.10:FF:000005">
    <property type="entry name" value="Two-component system response regulator"/>
    <property type="match status" value="1"/>
</dbReference>
<evidence type="ECO:0000256" key="1">
    <source>
        <dbReference type="ARBA" id="ARBA00022553"/>
    </source>
</evidence>
<protein>
    <submittedName>
        <fullName evidence="10">Two component transcriptional regulator, winged helix family</fullName>
    </submittedName>
</protein>
<dbReference type="Pfam" id="PF00486">
    <property type="entry name" value="Trans_reg_C"/>
    <property type="match status" value="1"/>
</dbReference>
<keyword evidence="10" id="KW-0614">Plasmid</keyword>
<dbReference type="InterPro" id="IPR001867">
    <property type="entry name" value="OmpR/PhoB-type_DNA-bd"/>
</dbReference>
<dbReference type="Gene3D" id="6.10.250.690">
    <property type="match status" value="1"/>
</dbReference>
<keyword evidence="11" id="KW-1185">Reference proteome</keyword>
<dbReference type="InterPro" id="IPR036388">
    <property type="entry name" value="WH-like_DNA-bd_sf"/>
</dbReference>
<proteinExistence type="predicted"/>
<dbReference type="Gene3D" id="1.10.10.10">
    <property type="entry name" value="Winged helix-like DNA-binding domain superfamily/Winged helix DNA-binding domain"/>
    <property type="match status" value="1"/>
</dbReference>
<sequence length="262" mass="29069">MQAAMVEHSGLLAQFLPMMNQDFNFAPRATEETASAAYRVLIMESSASLAKLLATGLTAESLAVDVTHDVASAARLLESRAYNLMIMDMDPPDADGVNLLQTIRTTRPDLRVLVLSGRSGVEGLVAALDHGADDYLMKPFSLIELMARIRALRRRSDAPAQQAAAPKSSKIVLNHDQCRVQRDGKNIDLTPREFALLQYMMDNAGKTLSRAMLTQEVWNMPAEANTNIVDVYVKYLRDKLDGDHDEKLIRTVRGMGYLFQTQ</sequence>
<dbReference type="CDD" id="cd00383">
    <property type="entry name" value="trans_reg_C"/>
    <property type="match status" value="1"/>
</dbReference>
<dbReference type="GO" id="GO:0032993">
    <property type="term" value="C:protein-DNA complex"/>
    <property type="evidence" value="ECO:0007669"/>
    <property type="project" value="TreeGrafter"/>
</dbReference>
<evidence type="ECO:0000313" key="11">
    <source>
        <dbReference type="Proteomes" id="UP000000343"/>
    </source>
</evidence>
<evidence type="ECO:0000256" key="3">
    <source>
        <dbReference type="ARBA" id="ARBA00023015"/>
    </source>
</evidence>
<dbReference type="Pfam" id="PF00072">
    <property type="entry name" value="Response_reg"/>
    <property type="match status" value="1"/>
</dbReference>
<dbReference type="PANTHER" id="PTHR48111:SF1">
    <property type="entry name" value="TWO-COMPONENT RESPONSE REGULATOR ORR33"/>
    <property type="match status" value="1"/>
</dbReference>
<dbReference type="HOGENOM" id="CLU_000445_30_1_0"/>
<organism evidence="11">
    <name type="scientific">Granulicella tundricola (strain ATCC BAA-1859 / DSM 23138 / MP5ACTX9)</name>
    <dbReference type="NCBI Taxonomy" id="1198114"/>
    <lineage>
        <taxon>Bacteria</taxon>
        <taxon>Pseudomonadati</taxon>
        <taxon>Acidobacteriota</taxon>
        <taxon>Terriglobia</taxon>
        <taxon>Terriglobales</taxon>
        <taxon>Acidobacteriaceae</taxon>
        <taxon>Granulicella</taxon>
    </lineage>
</organism>
<accession>E8X650</accession>
<evidence type="ECO:0000256" key="4">
    <source>
        <dbReference type="ARBA" id="ARBA00023125"/>
    </source>
</evidence>
<feature type="domain" description="Response regulatory" evidence="8">
    <location>
        <begin position="39"/>
        <end position="153"/>
    </location>
</feature>
<evidence type="ECO:0000259" key="9">
    <source>
        <dbReference type="PROSITE" id="PS51755"/>
    </source>
</evidence>
<keyword evidence="2" id="KW-0902">Two-component regulatory system</keyword>
<dbReference type="InterPro" id="IPR011006">
    <property type="entry name" value="CheY-like_superfamily"/>
</dbReference>
<evidence type="ECO:0000256" key="5">
    <source>
        <dbReference type="ARBA" id="ARBA00023163"/>
    </source>
</evidence>
<dbReference type="EMBL" id="CP002481">
    <property type="protein sequence ID" value="ADW70934.1"/>
    <property type="molecule type" value="Genomic_DNA"/>
</dbReference>
<dbReference type="GO" id="GO:0005829">
    <property type="term" value="C:cytosol"/>
    <property type="evidence" value="ECO:0007669"/>
    <property type="project" value="TreeGrafter"/>
</dbReference>
<gene>
    <name evidence="10" type="ordered locus">AciX9_4154</name>
</gene>
<keyword evidence="1 6" id="KW-0597">Phosphoprotein</keyword>
<evidence type="ECO:0000259" key="8">
    <source>
        <dbReference type="PROSITE" id="PS50110"/>
    </source>
</evidence>
<dbReference type="Proteomes" id="UP000000343">
    <property type="component" value="Plasmid pACIX901"/>
</dbReference>
<dbReference type="InterPro" id="IPR039420">
    <property type="entry name" value="WalR-like"/>
</dbReference>
<dbReference type="PROSITE" id="PS51755">
    <property type="entry name" value="OMPR_PHOB"/>
    <property type="match status" value="1"/>
</dbReference>
<dbReference type="SMART" id="SM00448">
    <property type="entry name" value="REC"/>
    <property type="match status" value="1"/>
</dbReference>
<dbReference type="AlphaFoldDB" id="E8X650"/>
<keyword evidence="3" id="KW-0805">Transcription regulation</keyword>
<dbReference type="SMART" id="SM00862">
    <property type="entry name" value="Trans_reg_C"/>
    <property type="match status" value="1"/>
</dbReference>
<dbReference type="PROSITE" id="PS50110">
    <property type="entry name" value="RESPONSE_REGULATORY"/>
    <property type="match status" value="1"/>
</dbReference>
<dbReference type="GO" id="GO:0000156">
    <property type="term" value="F:phosphorelay response regulator activity"/>
    <property type="evidence" value="ECO:0007669"/>
    <property type="project" value="TreeGrafter"/>
</dbReference>
<name>E8X650_GRATM</name>
<reference evidence="11" key="1">
    <citation type="submission" date="2011-01" db="EMBL/GenBank/DDBJ databases">
        <title>Complete sequence of plasmid1 of Acidobacterium sp. MP5ACTX9.</title>
        <authorList>
            <consortium name="US DOE Joint Genome Institute"/>
            <person name="Lucas S."/>
            <person name="Copeland A."/>
            <person name="Lapidus A."/>
            <person name="Cheng J.-F."/>
            <person name="Goodwin L."/>
            <person name="Pitluck S."/>
            <person name="Teshima H."/>
            <person name="Detter J.C."/>
            <person name="Han C."/>
            <person name="Tapia R."/>
            <person name="Land M."/>
            <person name="Hauser L."/>
            <person name="Kyrpides N."/>
            <person name="Ivanova N."/>
            <person name="Ovchinnikova G."/>
            <person name="Pagani I."/>
            <person name="Rawat S.R."/>
            <person name="Mannisto M."/>
            <person name="Haggblom M.M."/>
            <person name="Woyke T."/>
        </authorList>
    </citation>
    <scope>NUCLEOTIDE SEQUENCE [LARGE SCALE GENOMIC DNA]</scope>
    <source>
        <strain evidence="11">MP5ACTX9</strain>
        <plasmid evidence="11">Plasmid pACIX901</plasmid>
    </source>
</reference>
<evidence type="ECO:0000256" key="6">
    <source>
        <dbReference type="PROSITE-ProRule" id="PRU00169"/>
    </source>
</evidence>
<dbReference type="PANTHER" id="PTHR48111">
    <property type="entry name" value="REGULATOR OF RPOS"/>
    <property type="match status" value="1"/>
</dbReference>
<dbReference type="GO" id="GO:0000976">
    <property type="term" value="F:transcription cis-regulatory region binding"/>
    <property type="evidence" value="ECO:0007669"/>
    <property type="project" value="TreeGrafter"/>
</dbReference>
<geneLocation type="plasmid" evidence="10 11">
    <name>pACIX901</name>
</geneLocation>
<dbReference type="SUPFAM" id="SSF52172">
    <property type="entry name" value="CheY-like"/>
    <property type="match status" value="1"/>
</dbReference>
<dbReference type="Gene3D" id="3.40.50.2300">
    <property type="match status" value="1"/>
</dbReference>